<name>A0A2M7DQ82_9BACT</name>
<evidence type="ECO:0000313" key="4">
    <source>
        <dbReference type="Proteomes" id="UP000228896"/>
    </source>
</evidence>
<sequence>MVLSVNFNNMDNQFDVILFRGIGLFIIAILNLILAIVLWKKSKSKTVNYLYFIALTSSFYAFFCGATFFFWDSMPDLRLFWYRATWLGVFILPNLLGFVYYFNNNLKLVKIKILLWFLGAVIISALALFTPLMTESVYRKSISIFGVAGRLDPLGRSYIFIGTVLALYYLSINYKSTTDRLKKTRLKYFIFGLGFYIIGSIIAVGLIPLIYGQSGYYDLVVYCSTV</sequence>
<evidence type="ECO:0000259" key="2">
    <source>
        <dbReference type="Pfam" id="PF16927"/>
    </source>
</evidence>
<feature type="transmembrane region" description="Helical" evidence="1">
    <location>
        <begin position="49"/>
        <end position="71"/>
    </location>
</feature>
<evidence type="ECO:0000256" key="1">
    <source>
        <dbReference type="SAM" id="Phobius"/>
    </source>
</evidence>
<feature type="domain" description="Histidine kinase N-terminal 7TM region" evidence="2">
    <location>
        <begin position="24"/>
        <end position="208"/>
    </location>
</feature>
<feature type="transmembrane region" description="Helical" evidence="1">
    <location>
        <begin position="83"/>
        <end position="102"/>
    </location>
</feature>
<keyword evidence="1" id="KW-0472">Membrane</keyword>
<dbReference type="EMBL" id="PETS01000026">
    <property type="protein sequence ID" value="PIV51922.1"/>
    <property type="molecule type" value="Genomic_DNA"/>
</dbReference>
<accession>A0A2M7DQ82</accession>
<evidence type="ECO:0000313" key="3">
    <source>
        <dbReference type="EMBL" id="PIV51922.1"/>
    </source>
</evidence>
<comment type="caution">
    <text evidence="3">The sequence shown here is derived from an EMBL/GenBank/DDBJ whole genome shotgun (WGS) entry which is preliminary data.</text>
</comment>
<keyword evidence="1" id="KW-0812">Transmembrane</keyword>
<feature type="transmembrane region" description="Helical" evidence="1">
    <location>
        <begin position="186"/>
        <end position="211"/>
    </location>
</feature>
<reference evidence="4" key="1">
    <citation type="submission" date="2017-09" db="EMBL/GenBank/DDBJ databases">
        <title>Depth-based differentiation of microbial function through sediment-hosted aquifers and enrichment of novel symbionts in the deep terrestrial subsurface.</title>
        <authorList>
            <person name="Probst A.J."/>
            <person name="Ladd B."/>
            <person name="Jarett J.K."/>
            <person name="Geller-Mcgrath D.E."/>
            <person name="Sieber C.M.K."/>
            <person name="Emerson J.B."/>
            <person name="Anantharaman K."/>
            <person name="Thomas B.C."/>
            <person name="Malmstrom R."/>
            <person name="Stieglmeier M."/>
            <person name="Klingl A."/>
            <person name="Woyke T."/>
            <person name="Ryan C.M."/>
            <person name="Banfield J.F."/>
        </authorList>
    </citation>
    <scope>NUCLEOTIDE SEQUENCE [LARGE SCALE GENOMIC DNA]</scope>
</reference>
<dbReference type="Proteomes" id="UP000228896">
    <property type="component" value="Unassembled WGS sequence"/>
</dbReference>
<dbReference type="Pfam" id="PF16927">
    <property type="entry name" value="HisKA_7TM"/>
    <property type="match status" value="1"/>
</dbReference>
<dbReference type="AlphaFoldDB" id="A0A2M7DQ82"/>
<organism evidence="3 4">
    <name type="scientific">Candidatus Falkowbacteria bacterium CG02_land_8_20_14_3_00_36_14</name>
    <dbReference type="NCBI Taxonomy" id="1974560"/>
    <lineage>
        <taxon>Bacteria</taxon>
        <taxon>Candidatus Falkowiibacteriota</taxon>
    </lineage>
</organism>
<feature type="transmembrane region" description="Helical" evidence="1">
    <location>
        <begin position="154"/>
        <end position="174"/>
    </location>
</feature>
<dbReference type="InterPro" id="IPR031621">
    <property type="entry name" value="HisKA_7TM"/>
</dbReference>
<protein>
    <recommendedName>
        <fullName evidence="2">Histidine kinase N-terminal 7TM region domain-containing protein</fullName>
    </recommendedName>
</protein>
<feature type="transmembrane region" description="Helical" evidence="1">
    <location>
        <begin position="17"/>
        <end position="37"/>
    </location>
</feature>
<proteinExistence type="predicted"/>
<keyword evidence="1" id="KW-1133">Transmembrane helix</keyword>
<gene>
    <name evidence="3" type="ORF">COS18_01440</name>
</gene>
<feature type="transmembrane region" description="Helical" evidence="1">
    <location>
        <begin position="114"/>
        <end position="134"/>
    </location>
</feature>